<comment type="caution">
    <text evidence="1">The sequence shown here is derived from an EMBL/GenBank/DDBJ whole genome shotgun (WGS) entry which is preliminary data.</text>
</comment>
<dbReference type="InterPro" id="IPR003812">
    <property type="entry name" value="Fido"/>
</dbReference>
<dbReference type="GO" id="GO:0004601">
    <property type="term" value="F:peroxidase activity"/>
    <property type="evidence" value="ECO:0007669"/>
    <property type="project" value="UniProtKB-KW"/>
</dbReference>
<name>A0A146FSH0_ASPKA</name>
<reference evidence="1 2" key="1">
    <citation type="journal article" date="2016" name="DNA Res.">
        <title>Genome sequence of Aspergillus luchuensis NBRC 4314.</title>
        <authorList>
            <person name="Yamada O."/>
            <person name="Machida M."/>
            <person name="Hosoyama A."/>
            <person name="Goto M."/>
            <person name="Takahashi T."/>
            <person name="Futagami T."/>
            <person name="Yamagata Y."/>
            <person name="Takeuchi M."/>
            <person name="Kobayashi T."/>
            <person name="Koike H."/>
            <person name="Abe K."/>
            <person name="Asai K."/>
            <person name="Arita M."/>
            <person name="Fujita N."/>
            <person name="Fukuda K."/>
            <person name="Higa K."/>
            <person name="Horikawa H."/>
            <person name="Ishikawa T."/>
            <person name="Jinno K."/>
            <person name="Kato Y."/>
            <person name="Kirimura K."/>
            <person name="Mizutani O."/>
            <person name="Nakasone K."/>
            <person name="Sano M."/>
            <person name="Shiraishi Y."/>
            <person name="Tsukahara M."/>
            <person name="Gomi K."/>
        </authorList>
    </citation>
    <scope>NUCLEOTIDE SEQUENCE [LARGE SCALE GENOMIC DNA]</scope>
    <source>
        <strain evidence="1 2">RIB 2604</strain>
    </source>
</reference>
<dbReference type="Proteomes" id="UP000075230">
    <property type="component" value="Unassembled WGS sequence"/>
</dbReference>
<dbReference type="InterPro" id="IPR036597">
    <property type="entry name" value="Fido-like_dom_sf"/>
</dbReference>
<dbReference type="EMBL" id="BCWF01000024">
    <property type="protein sequence ID" value="GAT28082.1"/>
    <property type="molecule type" value="Genomic_DNA"/>
</dbReference>
<keyword evidence="1" id="KW-0560">Oxidoreductase</keyword>
<dbReference type="Gene3D" id="1.10.3290.10">
    <property type="entry name" value="Fido-like domain"/>
    <property type="match status" value="1"/>
</dbReference>
<dbReference type="AlphaFoldDB" id="A0A146FSH0"/>
<reference evidence="2" key="2">
    <citation type="submission" date="2016-02" db="EMBL/GenBank/DDBJ databases">
        <title>Genome sequencing of Aspergillus luchuensis NBRC 4314.</title>
        <authorList>
            <person name="Yamada O."/>
        </authorList>
    </citation>
    <scope>NUCLEOTIDE SEQUENCE [LARGE SCALE GENOMIC DNA]</scope>
    <source>
        <strain evidence="2">RIB 2604</strain>
    </source>
</reference>
<keyword evidence="1" id="KW-0575">Peroxidase</keyword>
<dbReference type="PANTHER" id="PTHR13504">
    <property type="entry name" value="FIDO DOMAIN-CONTAINING PROTEIN DDB_G0283145"/>
    <property type="match status" value="1"/>
</dbReference>
<dbReference type="SUPFAM" id="SSF140931">
    <property type="entry name" value="Fic-like"/>
    <property type="match status" value="1"/>
</dbReference>
<accession>A0A146FSH0</accession>
<organism evidence="1 2">
    <name type="scientific">Aspergillus kawachii</name>
    <name type="common">White koji mold</name>
    <name type="synonym">Aspergillus awamori var. kawachi</name>
    <dbReference type="NCBI Taxonomy" id="1069201"/>
    <lineage>
        <taxon>Eukaryota</taxon>
        <taxon>Fungi</taxon>
        <taxon>Dikarya</taxon>
        <taxon>Ascomycota</taxon>
        <taxon>Pezizomycotina</taxon>
        <taxon>Eurotiomycetes</taxon>
        <taxon>Eurotiomycetidae</taxon>
        <taxon>Eurotiales</taxon>
        <taxon>Aspergillaceae</taxon>
        <taxon>Aspergillus</taxon>
        <taxon>Aspergillus subgen. Circumdati</taxon>
    </lineage>
</organism>
<dbReference type="VEuPathDB" id="FungiDB:ASPFODRAFT_57399"/>
<dbReference type="Pfam" id="PF02661">
    <property type="entry name" value="Fic"/>
    <property type="match status" value="1"/>
</dbReference>
<sequence>MENIPLLSGKGRERSVSPRRKQLAGLFDNLSISPAASMTTSASMRSVISSAFTTRGWPPSISTASCVNESRLFYTISMNSSARAYIPLDDDSPKDLFKKATDFYKVIQEKLKGKGSVGTALISDTLTRHLGTVVFGSNYIERAGLNLEETNKICERIFRGEFVDPEKIPERETEYEKKLIEEIQSKTPASDIVRSRREVVQHALALKFLIDEMVFKDKPLSENLILHTHRILTEFIDTAGGIPWTGYSGRYRKVHVHAGNTNFVAPKYVPAKMRELVAEFERDIHKIESTHVLDPFTLAAKYCNDFVMIHPFADGNGRMCRLIMNAILLKYAGIVICLGENDEGRQQYIDIQKRAGEHMEGSGELAALILKKSIARYRTLKQKISGKKQG</sequence>
<gene>
    <name evidence="1" type="ORF">RIB2604_02501570</name>
</gene>
<protein>
    <submittedName>
        <fullName evidence="1">Peroxidase</fullName>
    </submittedName>
</protein>
<dbReference type="PROSITE" id="PS51459">
    <property type="entry name" value="FIDO"/>
    <property type="match status" value="1"/>
</dbReference>
<dbReference type="InterPro" id="IPR040198">
    <property type="entry name" value="Fido_containing"/>
</dbReference>
<proteinExistence type="predicted"/>
<dbReference type="PANTHER" id="PTHR13504:SF38">
    <property type="entry name" value="FIDO DOMAIN-CONTAINING PROTEIN"/>
    <property type="match status" value="1"/>
</dbReference>
<evidence type="ECO:0000313" key="2">
    <source>
        <dbReference type="Proteomes" id="UP000075230"/>
    </source>
</evidence>
<evidence type="ECO:0000313" key="1">
    <source>
        <dbReference type="EMBL" id="GAT28082.1"/>
    </source>
</evidence>